<evidence type="ECO:0000313" key="1">
    <source>
        <dbReference type="EMBL" id="KAF6131309.1"/>
    </source>
</evidence>
<dbReference type="Proteomes" id="UP000664940">
    <property type="component" value="Unassembled WGS sequence"/>
</dbReference>
<dbReference type="AlphaFoldDB" id="A0A834BLR6"/>
<comment type="caution">
    <text evidence="1">The sequence shown here is derived from an EMBL/GenBank/DDBJ whole genome shotgun (WGS) entry which is preliminary data.</text>
</comment>
<evidence type="ECO:0000313" key="2">
    <source>
        <dbReference type="Proteomes" id="UP000664940"/>
    </source>
</evidence>
<accession>A0A834BLR6</accession>
<sequence length="75" mass="8334">MTYNRICPDCVDILRVIDKCYQYTTTRGSYHCEPGSGNWTMACSLIPDSEGDLDWAIGSRTPAEALHADSDHLPV</sequence>
<reference evidence="1 2" key="1">
    <citation type="journal article" date="2020" name="Nature">
        <title>Six reference-quality genomes reveal evolution of bat adaptations.</title>
        <authorList>
            <person name="Jebb D."/>
            <person name="Huang Z."/>
            <person name="Pippel M."/>
            <person name="Hughes G.M."/>
            <person name="Lavrichenko K."/>
            <person name="Devanna P."/>
            <person name="Winkler S."/>
            <person name="Jermiin L.S."/>
            <person name="Skirmuntt E.C."/>
            <person name="Katzourakis A."/>
            <person name="Burkitt-Gray L."/>
            <person name="Ray D.A."/>
            <person name="Sullivan K.A.M."/>
            <person name="Roscito J.G."/>
            <person name="Kirilenko B.M."/>
            <person name="Davalos L.M."/>
            <person name="Corthals A.P."/>
            <person name="Power M.L."/>
            <person name="Jones G."/>
            <person name="Ransome R.D."/>
            <person name="Dechmann D.K.N."/>
            <person name="Locatelli A.G."/>
            <person name="Puechmaille S.J."/>
            <person name="Fedrigo O."/>
            <person name="Jarvis E.D."/>
            <person name="Hiller M."/>
            <person name="Vernes S.C."/>
            <person name="Myers E.W."/>
            <person name="Teeling E.C."/>
        </authorList>
    </citation>
    <scope>NUCLEOTIDE SEQUENCE [LARGE SCALE GENOMIC DNA]</scope>
    <source>
        <strain evidence="1">Bat1K_MPI-CBG_1</strain>
    </source>
</reference>
<proteinExistence type="predicted"/>
<name>A0A834BLR6_9CHIR</name>
<protein>
    <submittedName>
        <fullName evidence="1">Uncharacterized protein</fullName>
    </submittedName>
</protein>
<organism evidence="1 2">
    <name type="scientific">Phyllostomus discolor</name>
    <name type="common">pale spear-nosed bat</name>
    <dbReference type="NCBI Taxonomy" id="89673"/>
    <lineage>
        <taxon>Eukaryota</taxon>
        <taxon>Metazoa</taxon>
        <taxon>Chordata</taxon>
        <taxon>Craniata</taxon>
        <taxon>Vertebrata</taxon>
        <taxon>Euteleostomi</taxon>
        <taxon>Mammalia</taxon>
        <taxon>Eutheria</taxon>
        <taxon>Laurasiatheria</taxon>
        <taxon>Chiroptera</taxon>
        <taxon>Yangochiroptera</taxon>
        <taxon>Phyllostomidae</taxon>
        <taxon>Phyllostominae</taxon>
        <taxon>Phyllostomus</taxon>
    </lineage>
</organism>
<dbReference type="EMBL" id="JABVXQ010000001">
    <property type="protein sequence ID" value="KAF6131309.1"/>
    <property type="molecule type" value="Genomic_DNA"/>
</dbReference>
<gene>
    <name evidence="1" type="ORF">HJG60_012589</name>
</gene>